<proteinExistence type="predicted"/>
<protein>
    <submittedName>
        <fullName evidence="2">TraX family protein</fullName>
    </submittedName>
</protein>
<gene>
    <name evidence="2" type="ORF">ACFO4R_10360</name>
</gene>
<comment type="caution">
    <text evidence="2">The sequence shown here is derived from an EMBL/GenBank/DDBJ whole genome shotgun (WGS) entry which is preliminary data.</text>
</comment>
<feature type="transmembrane region" description="Helical" evidence="1">
    <location>
        <begin position="76"/>
        <end position="93"/>
    </location>
</feature>
<evidence type="ECO:0000313" key="3">
    <source>
        <dbReference type="Proteomes" id="UP001595916"/>
    </source>
</evidence>
<dbReference type="EMBL" id="JBHSHL010000051">
    <property type="protein sequence ID" value="MFC4805473.1"/>
    <property type="molecule type" value="Genomic_DNA"/>
</dbReference>
<keyword evidence="1" id="KW-1133">Transmembrane helix</keyword>
<feature type="transmembrane region" description="Helical" evidence="1">
    <location>
        <begin position="105"/>
        <end position="123"/>
    </location>
</feature>
<reference evidence="3" key="1">
    <citation type="journal article" date="2019" name="Int. J. Syst. Evol. Microbiol.">
        <title>The Global Catalogue of Microorganisms (GCM) 10K type strain sequencing project: providing services to taxonomists for standard genome sequencing and annotation.</title>
        <authorList>
            <consortium name="The Broad Institute Genomics Platform"/>
            <consortium name="The Broad Institute Genome Sequencing Center for Infectious Disease"/>
            <person name="Wu L."/>
            <person name="Ma J."/>
        </authorList>
    </citation>
    <scope>NUCLEOTIDE SEQUENCE [LARGE SCALE GENOMIC DNA]</scope>
    <source>
        <strain evidence="3">CCUG 46385</strain>
    </source>
</reference>
<feature type="transmembrane region" description="Helical" evidence="1">
    <location>
        <begin position="44"/>
        <end position="64"/>
    </location>
</feature>
<keyword evidence="3" id="KW-1185">Reference proteome</keyword>
<organism evidence="2 3">
    <name type="scientific">Filifactor villosus</name>
    <dbReference type="NCBI Taxonomy" id="29374"/>
    <lineage>
        <taxon>Bacteria</taxon>
        <taxon>Bacillati</taxon>
        <taxon>Bacillota</taxon>
        <taxon>Clostridia</taxon>
        <taxon>Peptostreptococcales</taxon>
        <taxon>Filifactoraceae</taxon>
        <taxon>Filifactor</taxon>
    </lineage>
</organism>
<accession>A0ABV9QNE4</accession>
<feature type="transmembrane region" description="Helical" evidence="1">
    <location>
        <begin position="207"/>
        <end position="228"/>
    </location>
</feature>
<keyword evidence="1" id="KW-0472">Membrane</keyword>
<keyword evidence="1" id="KW-0812">Transmembrane</keyword>
<feature type="transmembrane region" description="Helical" evidence="1">
    <location>
        <begin position="135"/>
        <end position="160"/>
    </location>
</feature>
<name>A0ABV9QNE4_9FIRM</name>
<dbReference type="Pfam" id="PF05857">
    <property type="entry name" value="TraX"/>
    <property type="match status" value="1"/>
</dbReference>
<dbReference type="RefSeq" id="WP_379789038.1">
    <property type="nucleotide sequence ID" value="NZ_JBHSHL010000051.1"/>
</dbReference>
<evidence type="ECO:0000256" key="1">
    <source>
        <dbReference type="SAM" id="Phobius"/>
    </source>
</evidence>
<feature type="transmembrane region" description="Helical" evidence="1">
    <location>
        <begin position="240"/>
        <end position="258"/>
    </location>
</feature>
<evidence type="ECO:0000313" key="2">
    <source>
        <dbReference type="EMBL" id="MFC4805473.1"/>
    </source>
</evidence>
<dbReference type="InterPro" id="IPR008875">
    <property type="entry name" value="TraX"/>
</dbReference>
<sequence length="260" mass="29830">MSEIICSKEEGRRGLSLNALKYIAVVAMLIDHSAVALVDPALPLYSLMRCIGRITGPVMFFAAAEGYHHTRDVKKYLGRLFLFALISYAPFLYFDSAGQLSNVNFLYMNVIFTIFLGVLAIHIRRTVKNPVLRVFLIVVCVALSSPADWGIIGVILILIFDYYYGYRRFQLFGYFIWVLFDRGLLRLLGEVSGFIFYGNQLPYDKEFLLWEVVEWAAVLPLILLCFYKGEKGRKTAFSKWFFYVIYPLHLAILGYITSLS</sequence>
<dbReference type="Proteomes" id="UP001595916">
    <property type="component" value="Unassembled WGS sequence"/>
</dbReference>